<feature type="transmembrane region" description="Helical" evidence="5">
    <location>
        <begin position="582"/>
        <end position="601"/>
    </location>
</feature>
<evidence type="ECO:0000313" key="7">
    <source>
        <dbReference type="Proteomes" id="UP000250266"/>
    </source>
</evidence>
<gene>
    <name evidence="6" type="ORF">K432DRAFT_430480</name>
</gene>
<organism evidence="6 7">
    <name type="scientific">Lepidopterella palustris CBS 459.81</name>
    <dbReference type="NCBI Taxonomy" id="1314670"/>
    <lineage>
        <taxon>Eukaryota</taxon>
        <taxon>Fungi</taxon>
        <taxon>Dikarya</taxon>
        <taxon>Ascomycota</taxon>
        <taxon>Pezizomycotina</taxon>
        <taxon>Dothideomycetes</taxon>
        <taxon>Pleosporomycetidae</taxon>
        <taxon>Mytilinidiales</taxon>
        <taxon>Argynnaceae</taxon>
        <taxon>Lepidopterella</taxon>
    </lineage>
</organism>
<sequence length="628" mass="72388">MDEVIDPKPHRYLPAAAAQLDPVHRALQQQRFEEVVEATRTSPPGHITSLHDLIERFRKEYRVQQVTGPLATRNELSNPASPTFPRANRFWARTLAPLGRDDSDPMPRLASSGEITALMMSHSEEWSSLNNARPSFLEFLSPDCSYNLISPDLAKSDPWEALVFGTLEELEQYWTAISSRDRCRGRLYLLEDLSTPHIEAFGSKFHVNPSLFVEYIRFDPDRNQNFLHNYCAMRRLPSMLQQSTHSTLVYQELRLFPSNAPRTEQFDILTHANVPRRVTSVEHCGYRELTGLVRRNFSVWLQPTTSNSDEPWNVLTIMDPKLNGHFAIRSWKTEHEYRIIACPSEPYLHGHLAVSPWNMPNYEDSVEFLQFPRRGLFDDLIHHWMYEATRAEITAAVDNPTDVALFATRILASNWNLTLEYLNGVVSKLDRGLLHFEQMTGNPSAQAIKQEVNRLRVLLADVNSWRRRLWFYLEQMKFNQESIGALLCHRKSQHTRVAPTVEEKAIEDFATVYERLLLCRDRIQSLMPVVMGVFSLLEAEQSGLENKTALRLSALAFIFVPLSFAANLLSMSDDYLPGKSHFWVYFSISVPLIVILMLWLFKAEAKAAWKWCPSRTFISRRKGMSFAA</sequence>
<keyword evidence="4 5" id="KW-0472">Membrane</keyword>
<evidence type="ECO:0000256" key="2">
    <source>
        <dbReference type="ARBA" id="ARBA00022692"/>
    </source>
</evidence>
<evidence type="ECO:0000256" key="4">
    <source>
        <dbReference type="ARBA" id="ARBA00023136"/>
    </source>
</evidence>
<evidence type="ECO:0000256" key="3">
    <source>
        <dbReference type="ARBA" id="ARBA00022989"/>
    </source>
</evidence>
<evidence type="ECO:0000256" key="1">
    <source>
        <dbReference type="ARBA" id="ARBA00004141"/>
    </source>
</evidence>
<dbReference type="InterPro" id="IPR002523">
    <property type="entry name" value="MgTranspt_CorA/ZnTranspt_ZntB"/>
</dbReference>
<evidence type="ECO:0000313" key="6">
    <source>
        <dbReference type="EMBL" id="OCK73656.1"/>
    </source>
</evidence>
<dbReference type="InterPro" id="IPR045863">
    <property type="entry name" value="CorA_TM1_TM2"/>
</dbReference>
<evidence type="ECO:0000256" key="5">
    <source>
        <dbReference type="SAM" id="Phobius"/>
    </source>
</evidence>
<reference evidence="6 7" key="1">
    <citation type="journal article" date="2016" name="Nat. Commun.">
        <title>Ectomycorrhizal ecology is imprinted in the genome of the dominant symbiotic fungus Cenococcum geophilum.</title>
        <authorList>
            <consortium name="DOE Joint Genome Institute"/>
            <person name="Peter M."/>
            <person name="Kohler A."/>
            <person name="Ohm R.A."/>
            <person name="Kuo A."/>
            <person name="Krutzmann J."/>
            <person name="Morin E."/>
            <person name="Arend M."/>
            <person name="Barry K.W."/>
            <person name="Binder M."/>
            <person name="Choi C."/>
            <person name="Clum A."/>
            <person name="Copeland A."/>
            <person name="Grisel N."/>
            <person name="Haridas S."/>
            <person name="Kipfer T."/>
            <person name="LaButti K."/>
            <person name="Lindquist E."/>
            <person name="Lipzen A."/>
            <person name="Maire R."/>
            <person name="Meier B."/>
            <person name="Mihaltcheva S."/>
            <person name="Molinier V."/>
            <person name="Murat C."/>
            <person name="Poggeler S."/>
            <person name="Quandt C.A."/>
            <person name="Sperisen C."/>
            <person name="Tritt A."/>
            <person name="Tisserant E."/>
            <person name="Crous P.W."/>
            <person name="Henrissat B."/>
            <person name="Nehls U."/>
            <person name="Egli S."/>
            <person name="Spatafora J.W."/>
            <person name="Grigoriev I.V."/>
            <person name="Martin F.M."/>
        </authorList>
    </citation>
    <scope>NUCLEOTIDE SEQUENCE [LARGE SCALE GENOMIC DNA]</scope>
    <source>
        <strain evidence="6 7">CBS 459.81</strain>
    </source>
</reference>
<dbReference type="Gene3D" id="1.20.58.340">
    <property type="entry name" value="Magnesium transport protein CorA, transmembrane region"/>
    <property type="match status" value="1"/>
</dbReference>
<dbReference type="EMBL" id="KV745693">
    <property type="protein sequence ID" value="OCK73656.1"/>
    <property type="molecule type" value="Genomic_DNA"/>
</dbReference>
<name>A0A8E2DXS9_9PEZI</name>
<dbReference type="SUPFAM" id="SSF144083">
    <property type="entry name" value="Magnesium transport protein CorA, transmembrane region"/>
    <property type="match status" value="1"/>
</dbReference>
<protein>
    <submittedName>
        <fullName evidence="6">Uncharacterized protein</fullName>
    </submittedName>
</protein>
<proteinExistence type="predicted"/>
<keyword evidence="3 5" id="KW-1133">Transmembrane helix</keyword>
<dbReference type="AlphaFoldDB" id="A0A8E2DXS9"/>
<dbReference type="OrthoDB" id="5428055at2759"/>
<keyword evidence="2 5" id="KW-0812">Transmembrane</keyword>
<keyword evidence="7" id="KW-1185">Reference proteome</keyword>
<dbReference type="GO" id="GO:0016020">
    <property type="term" value="C:membrane"/>
    <property type="evidence" value="ECO:0007669"/>
    <property type="project" value="UniProtKB-SubCell"/>
</dbReference>
<accession>A0A8E2DXS9</accession>
<dbReference type="GO" id="GO:0046873">
    <property type="term" value="F:metal ion transmembrane transporter activity"/>
    <property type="evidence" value="ECO:0007669"/>
    <property type="project" value="InterPro"/>
</dbReference>
<feature type="transmembrane region" description="Helical" evidence="5">
    <location>
        <begin position="552"/>
        <end position="570"/>
    </location>
</feature>
<dbReference type="Pfam" id="PF01544">
    <property type="entry name" value="CorA"/>
    <property type="match status" value="1"/>
</dbReference>
<dbReference type="Proteomes" id="UP000250266">
    <property type="component" value="Unassembled WGS sequence"/>
</dbReference>
<comment type="subcellular location">
    <subcellularLocation>
        <location evidence="1">Membrane</location>
        <topology evidence="1">Multi-pass membrane protein</topology>
    </subcellularLocation>
</comment>